<dbReference type="Pfam" id="PF00146">
    <property type="entry name" value="NADHdh"/>
    <property type="match status" value="1"/>
</dbReference>
<keyword evidence="2 5" id="KW-0812">Transmembrane</keyword>
<comment type="subcellular location">
    <subcellularLocation>
        <location evidence="1">Membrane</location>
        <topology evidence="1">Multi-pass membrane protein</topology>
    </subcellularLocation>
</comment>
<reference evidence="6" key="1">
    <citation type="journal article" date="2015" name="Nature">
        <title>Complex archaea that bridge the gap between prokaryotes and eukaryotes.</title>
        <authorList>
            <person name="Spang A."/>
            <person name="Saw J.H."/>
            <person name="Jorgensen S.L."/>
            <person name="Zaremba-Niedzwiedzka K."/>
            <person name="Martijn J."/>
            <person name="Lind A.E."/>
            <person name="van Eijk R."/>
            <person name="Schleper C."/>
            <person name="Guy L."/>
            <person name="Ettema T.J."/>
        </authorList>
    </citation>
    <scope>NUCLEOTIDE SEQUENCE</scope>
</reference>
<accession>A0A0F9ILL8</accession>
<dbReference type="PANTHER" id="PTHR11432">
    <property type="entry name" value="NADH DEHYDROGENASE SUBUNIT 1"/>
    <property type="match status" value="1"/>
</dbReference>
<evidence type="ECO:0000256" key="5">
    <source>
        <dbReference type="SAM" id="Phobius"/>
    </source>
</evidence>
<dbReference type="GO" id="GO:0009060">
    <property type="term" value="P:aerobic respiration"/>
    <property type="evidence" value="ECO:0007669"/>
    <property type="project" value="TreeGrafter"/>
</dbReference>
<evidence type="ECO:0000256" key="2">
    <source>
        <dbReference type="ARBA" id="ARBA00022692"/>
    </source>
</evidence>
<evidence type="ECO:0000256" key="1">
    <source>
        <dbReference type="ARBA" id="ARBA00004141"/>
    </source>
</evidence>
<evidence type="ECO:0000256" key="4">
    <source>
        <dbReference type="ARBA" id="ARBA00023136"/>
    </source>
</evidence>
<gene>
    <name evidence="6" type="ORF">LCGC14_1928060</name>
</gene>
<organism evidence="6">
    <name type="scientific">marine sediment metagenome</name>
    <dbReference type="NCBI Taxonomy" id="412755"/>
    <lineage>
        <taxon>unclassified sequences</taxon>
        <taxon>metagenomes</taxon>
        <taxon>ecological metagenomes</taxon>
    </lineage>
</organism>
<evidence type="ECO:0000256" key="3">
    <source>
        <dbReference type="ARBA" id="ARBA00022989"/>
    </source>
</evidence>
<protein>
    <recommendedName>
        <fullName evidence="7">NADH-quinone oxidoreductase subunit H</fullName>
    </recommendedName>
</protein>
<dbReference type="GO" id="GO:0003954">
    <property type="term" value="F:NADH dehydrogenase activity"/>
    <property type="evidence" value="ECO:0007669"/>
    <property type="project" value="TreeGrafter"/>
</dbReference>
<keyword evidence="4 5" id="KW-0472">Membrane</keyword>
<feature type="transmembrane region" description="Helical" evidence="5">
    <location>
        <begin position="69"/>
        <end position="89"/>
    </location>
</feature>
<sequence>YSSMRFAMFFMGEYANMLAVGAIGAVLFLGGWQGPVFFPPLEETLIHEGQTIGPITIQTPGLPIFSMEFFSGVIWFVLKTAVVIFFILLPRGVFPRIRIELLLDLGWSKLIGLSFVNIFIALGLIYSGVFGPGGLL</sequence>
<name>A0A0F9ILL8_9ZZZZ</name>
<evidence type="ECO:0008006" key="7">
    <source>
        <dbReference type="Google" id="ProtNLM"/>
    </source>
</evidence>
<dbReference type="InterPro" id="IPR001694">
    <property type="entry name" value="NADH_UbQ_OxRdtase_su1/FPO"/>
</dbReference>
<feature type="transmembrane region" description="Helical" evidence="5">
    <location>
        <begin position="110"/>
        <end position="130"/>
    </location>
</feature>
<proteinExistence type="predicted"/>
<keyword evidence="3 5" id="KW-1133">Transmembrane helix</keyword>
<dbReference type="EMBL" id="LAZR01020660">
    <property type="protein sequence ID" value="KKL88107.1"/>
    <property type="molecule type" value="Genomic_DNA"/>
</dbReference>
<comment type="caution">
    <text evidence="6">The sequence shown here is derived from an EMBL/GenBank/DDBJ whole genome shotgun (WGS) entry which is preliminary data.</text>
</comment>
<dbReference type="GO" id="GO:0016020">
    <property type="term" value="C:membrane"/>
    <property type="evidence" value="ECO:0007669"/>
    <property type="project" value="UniProtKB-SubCell"/>
</dbReference>
<feature type="non-terminal residue" evidence="6">
    <location>
        <position position="1"/>
    </location>
</feature>
<dbReference type="AlphaFoldDB" id="A0A0F9ILL8"/>
<evidence type="ECO:0000313" key="6">
    <source>
        <dbReference type="EMBL" id="KKL88107.1"/>
    </source>
</evidence>
<dbReference type="PANTHER" id="PTHR11432:SF3">
    <property type="entry name" value="NADH-UBIQUINONE OXIDOREDUCTASE CHAIN 1"/>
    <property type="match status" value="1"/>
</dbReference>